<evidence type="ECO:0000313" key="2">
    <source>
        <dbReference type="Proteomes" id="UP000789525"/>
    </source>
</evidence>
<accession>A0ACA9QZF6</accession>
<dbReference type="Proteomes" id="UP000789525">
    <property type="component" value="Unassembled WGS sequence"/>
</dbReference>
<sequence>MFRTLGTRLRTSSSARFALYGTAAAGTSLVVWRYNTYNKAHHARTGLEQHLPKSQKLEKHEPTKPSLK</sequence>
<evidence type="ECO:0000313" key="1">
    <source>
        <dbReference type="EMBL" id="CAG8770590.1"/>
    </source>
</evidence>
<organism evidence="1 2">
    <name type="scientific">Acaulospora colombiana</name>
    <dbReference type="NCBI Taxonomy" id="27376"/>
    <lineage>
        <taxon>Eukaryota</taxon>
        <taxon>Fungi</taxon>
        <taxon>Fungi incertae sedis</taxon>
        <taxon>Mucoromycota</taxon>
        <taxon>Glomeromycotina</taxon>
        <taxon>Glomeromycetes</taxon>
        <taxon>Diversisporales</taxon>
        <taxon>Acaulosporaceae</taxon>
        <taxon>Acaulospora</taxon>
    </lineage>
</organism>
<feature type="non-terminal residue" evidence="1">
    <location>
        <position position="68"/>
    </location>
</feature>
<proteinExistence type="predicted"/>
<gene>
    <name evidence="1" type="ORF">ACOLOM_LOCUS13759</name>
</gene>
<name>A0ACA9QZF6_9GLOM</name>
<keyword evidence="2" id="KW-1185">Reference proteome</keyword>
<dbReference type="EMBL" id="CAJVPT010064621">
    <property type="protein sequence ID" value="CAG8770590.1"/>
    <property type="molecule type" value="Genomic_DNA"/>
</dbReference>
<comment type="caution">
    <text evidence="1">The sequence shown here is derived from an EMBL/GenBank/DDBJ whole genome shotgun (WGS) entry which is preliminary data.</text>
</comment>
<reference evidence="1" key="1">
    <citation type="submission" date="2021-06" db="EMBL/GenBank/DDBJ databases">
        <authorList>
            <person name="Kallberg Y."/>
            <person name="Tangrot J."/>
            <person name="Rosling A."/>
        </authorList>
    </citation>
    <scope>NUCLEOTIDE SEQUENCE</scope>
    <source>
        <strain evidence="1">CL356</strain>
    </source>
</reference>
<protein>
    <submittedName>
        <fullName evidence="1">7646_t:CDS:1</fullName>
    </submittedName>
</protein>